<dbReference type="Gene3D" id="3.90.220.20">
    <property type="entry name" value="DNA methylase specificity domains"/>
    <property type="match status" value="2"/>
</dbReference>
<name>A0A939M370_9MICO</name>
<dbReference type="GO" id="GO:0004519">
    <property type="term" value="F:endonuclease activity"/>
    <property type="evidence" value="ECO:0007669"/>
    <property type="project" value="UniProtKB-KW"/>
</dbReference>
<protein>
    <submittedName>
        <fullName evidence="5">Restriction endonuclease subunit S</fullName>
    </submittedName>
</protein>
<keyword evidence="5" id="KW-0378">Hydrolase</keyword>
<dbReference type="AlphaFoldDB" id="A0A939M370"/>
<keyword evidence="6" id="KW-1185">Reference proteome</keyword>
<comment type="caution">
    <text evidence="5">The sequence shown here is derived from an EMBL/GenBank/DDBJ whole genome shotgun (WGS) entry which is preliminary data.</text>
</comment>
<dbReference type="CDD" id="cd17260">
    <property type="entry name" value="RMtype1_S_EcoEI-TRD1-CR1_like"/>
    <property type="match status" value="1"/>
</dbReference>
<dbReference type="SUPFAM" id="SSF116734">
    <property type="entry name" value="DNA methylase specificity domain"/>
    <property type="match status" value="2"/>
</dbReference>
<proteinExistence type="inferred from homology"/>
<dbReference type="PANTHER" id="PTHR30408:SF13">
    <property type="entry name" value="TYPE I RESTRICTION ENZYME HINDI SPECIFICITY SUBUNIT"/>
    <property type="match status" value="1"/>
</dbReference>
<evidence type="ECO:0000313" key="6">
    <source>
        <dbReference type="Proteomes" id="UP000664398"/>
    </source>
</evidence>
<dbReference type="Proteomes" id="UP000664398">
    <property type="component" value="Unassembled WGS sequence"/>
</dbReference>
<reference evidence="5" key="1">
    <citation type="submission" date="2021-03" db="EMBL/GenBank/DDBJ databases">
        <title>Leucobacter chromiisoli sp. nov., isolated from chromium-containing soil of chemical plant.</title>
        <authorList>
            <person name="Xu Z."/>
        </authorList>
    </citation>
    <scope>NUCLEOTIDE SEQUENCE</scope>
    <source>
        <strain evidence="5">A2</strain>
    </source>
</reference>
<feature type="domain" description="Type I restriction modification DNA specificity" evidence="4">
    <location>
        <begin position="81"/>
        <end position="167"/>
    </location>
</feature>
<dbReference type="PANTHER" id="PTHR30408">
    <property type="entry name" value="TYPE-1 RESTRICTION ENZYME ECOKI SPECIFICITY PROTEIN"/>
    <property type="match status" value="1"/>
</dbReference>
<comment type="similarity">
    <text evidence="1">Belongs to the type-I restriction system S methylase family.</text>
</comment>
<accession>A0A939M370</accession>
<keyword evidence="3" id="KW-0238">DNA-binding</keyword>
<evidence type="ECO:0000259" key="4">
    <source>
        <dbReference type="Pfam" id="PF01420"/>
    </source>
</evidence>
<dbReference type="InterPro" id="IPR000055">
    <property type="entry name" value="Restrct_endonuc_typeI_TRD"/>
</dbReference>
<dbReference type="Pfam" id="PF01420">
    <property type="entry name" value="Methylase_S"/>
    <property type="match status" value="1"/>
</dbReference>
<keyword evidence="5" id="KW-0255">Endonuclease</keyword>
<dbReference type="GO" id="GO:0009307">
    <property type="term" value="P:DNA restriction-modification system"/>
    <property type="evidence" value="ECO:0007669"/>
    <property type="project" value="UniProtKB-KW"/>
</dbReference>
<keyword evidence="2" id="KW-0680">Restriction system</keyword>
<dbReference type="InterPro" id="IPR044946">
    <property type="entry name" value="Restrct_endonuc_typeI_TRD_sf"/>
</dbReference>
<dbReference type="GO" id="GO:0003677">
    <property type="term" value="F:DNA binding"/>
    <property type="evidence" value="ECO:0007669"/>
    <property type="project" value="UniProtKB-KW"/>
</dbReference>
<dbReference type="RefSeq" id="WP_208046615.1">
    <property type="nucleotide sequence ID" value="NZ_JAGDYL010000025.1"/>
</dbReference>
<evidence type="ECO:0000256" key="2">
    <source>
        <dbReference type="ARBA" id="ARBA00022747"/>
    </source>
</evidence>
<organism evidence="5 6">
    <name type="scientific">Leucobacter ruminantium</name>
    <dbReference type="NCBI Taxonomy" id="1289170"/>
    <lineage>
        <taxon>Bacteria</taxon>
        <taxon>Bacillati</taxon>
        <taxon>Actinomycetota</taxon>
        <taxon>Actinomycetes</taxon>
        <taxon>Micrococcales</taxon>
        <taxon>Microbacteriaceae</taxon>
        <taxon>Leucobacter</taxon>
    </lineage>
</organism>
<gene>
    <name evidence="5" type="ORF">J4H91_12600</name>
</gene>
<dbReference type="EMBL" id="JAGDYL010000025">
    <property type="protein sequence ID" value="MBO1806145.1"/>
    <property type="molecule type" value="Genomic_DNA"/>
</dbReference>
<keyword evidence="5" id="KW-0540">Nuclease</keyword>
<sequence>MTLGEAFDLNPTVKLTKGMSAPFVDMASLVPFTRDVSATQDKPYGGGMKFCDGDVLMARITPSLENGKTSIYRAAVDRQGTPAFGSTEFIVIRGKEGISSTDFAYYLFTSPEIRDHAISSMNGSSGRQRVQLDSLSSFEIDLPELKEQRAIAATLGALDDKIESNRRAISLLDRLFSAQFSRLLESSRSISNLPLSDVATITRGRSYKSAELSESPVALVTLKSIDRNGGYKQDGLKPYVGPYKTEQVVAPGEIVVAQTDLTQGAEVVGRGVRVPISEAHNTLVASLDLAILRPKDTMPVEYLLGLLSSESFRQHCRNHVTGTTVLHLAKDAMPTWMAPVVSAAEQEAFSSVARGLLARVDSFSSENQRLTELRDALLPELLSGRIRVADVEVP</sequence>
<dbReference type="InterPro" id="IPR052021">
    <property type="entry name" value="Type-I_RS_S_subunit"/>
</dbReference>
<evidence type="ECO:0000256" key="3">
    <source>
        <dbReference type="ARBA" id="ARBA00023125"/>
    </source>
</evidence>
<evidence type="ECO:0000313" key="5">
    <source>
        <dbReference type="EMBL" id="MBO1806145.1"/>
    </source>
</evidence>
<evidence type="ECO:0000256" key="1">
    <source>
        <dbReference type="ARBA" id="ARBA00010923"/>
    </source>
</evidence>